<keyword evidence="8 15" id="KW-0418">Kinase</keyword>
<evidence type="ECO:0000256" key="2">
    <source>
        <dbReference type="ARBA" id="ARBA00004141"/>
    </source>
</evidence>
<comment type="caution">
    <text evidence="15">The sequence shown here is derived from an EMBL/GenBank/DDBJ whole genome shotgun (WGS) entry which is preliminary data.</text>
</comment>
<dbReference type="InterPro" id="IPR036097">
    <property type="entry name" value="HisK_dim/P_sf"/>
</dbReference>
<keyword evidence="10 13" id="KW-1133">Transmembrane helix</keyword>
<evidence type="ECO:0000256" key="8">
    <source>
        <dbReference type="ARBA" id="ARBA00022777"/>
    </source>
</evidence>
<keyword evidence="11" id="KW-0902">Two-component regulatory system</keyword>
<feature type="transmembrane region" description="Helical" evidence="13">
    <location>
        <begin position="146"/>
        <end position="170"/>
    </location>
</feature>
<evidence type="ECO:0000256" key="1">
    <source>
        <dbReference type="ARBA" id="ARBA00000085"/>
    </source>
</evidence>
<comment type="catalytic activity">
    <reaction evidence="1">
        <text>ATP + protein L-histidine = ADP + protein N-phospho-L-histidine.</text>
        <dbReference type="EC" id="2.7.13.3"/>
    </reaction>
</comment>
<dbReference type="Pfam" id="PF08521">
    <property type="entry name" value="2CSK_N"/>
    <property type="match status" value="1"/>
</dbReference>
<dbReference type="GO" id="GO:0016301">
    <property type="term" value="F:kinase activity"/>
    <property type="evidence" value="ECO:0007669"/>
    <property type="project" value="UniProtKB-KW"/>
</dbReference>
<evidence type="ECO:0000256" key="3">
    <source>
        <dbReference type="ARBA" id="ARBA00012438"/>
    </source>
</evidence>
<feature type="transmembrane region" description="Helical" evidence="13">
    <location>
        <begin position="7"/>
        <end position="28"/>
    </location>
</feature>
<dbReference type="SUPFAM" id="SSF47384">
    <property type="entry name" value="Homodimeric domain of signal transducing histidine kinase"/>
    <property type="match status" value="1"/>
</dbReference>
<evidence type="ECO:0000259" key="14">
    <source>
        <dbReference type="PROSITE" id="PS50109"/>
    </source>
</evidence>
<accession>A0ABQ1NZL4</accession>
<dbReference type="InterPro" id="IPR003594">
    <property type="entry name" value="HATPase_dom"/>
</dbReference>
<dbReference type="SUPFAM" id="SSF55874">
    <property type="entry name" value="ATPase domain of HSP90 chaperone/DNA topoisomerase II/histidine kinase"/>
    <property type="match status" value="1"/>
</dbReference>
<gene>
    <name evidence="15" type="ORF">GCM10007418_02380</name>
</gene>
<dbReference type="InterPro" id="IPR036890">
    <property type="entry name" value="HATPase_C_sf"/>
</dbReference>
<dbReference type="CDD" id="cd00082">
    <property type="entry name" value="HisKA"/>
    <property type="match status" value="1"/>
</dbReference>
<dbReference type="SMART" id="SM00388">
    <property type="entry name" value="HisKA"/>
    <property type="match status" value="1"/>
</dbReference>
<dbReference type="EMBL" id="BMFF01000001">
    <property type="protein sequence ID" value="GGC86138.1"/>
    <property type="molecule type" value="Genomic_DNA"/>
</dbReference>
<proteinExistence type="predicted"/>
<evidence type="ECO:0000256" key="9">
    <source>
        <dbReference type="ARBA" id="ARBA00022840"/>
    </source>
</evidence>
<dbReference type="PANTHER" id="PTHR45436">
    <property type="entry name" value="SENSOR HISTIDINE KINASE YKOH"/>
    <property type="match status" value="1"/>
</dbReference>
<protein>
    <recommendedName>
        <fullName evidence="3">histidine kinase</fullName>
        <ecNumber evidence="3">2.7.13.3</ecNumber>
    </recommendedName>
</protein>
<dbReference type="PROSITE" id="PS50109">
    <property type="entry name" value="HIS_KIN"/>
    <property type="match status" value="1"/>
</dbReference>
<dbReference type="InterPro" id="IPR013727">
    <property type="entry name" value="2CSK_N"/>
</dbReference>
<keyword evidence="6 13" id="KW-0812">Transmembrane</keyword>
<dbReference type="InterPro" id="IPR050428">
    <property type="entry name" value="TCS_sensor_his_kinase"/>
</dbReference>
<evidence type="ECO:0000256" key="11">
    <source>
        <dbReference type="ARBA" id="ARBA00023012"/>
    </source>
</evidence>
<comment type="subcellular location">
    <subcellularLocation>
        <location evidence="2">Membrane</location>
        <topology evidence="2">Multi-pass membrane protein</topology>
    </subcellularLocation>
</comment>
<evidence type="ECO:0000256" key="5">
    <source>
        <dbReference type="ARBA" id="ARBA00022679"/>
    </source>
</evidence>
<reference evidence="16" key="1">
    <citation type="journal article" date="2019" name="Int. J. Syst. Evol. Microbiol.">
        <title>The Global Catalogue of Microorganisms (GCM) 10K type strain sequencing project: providing services to taxonomists for standard genome sequencing and annotation.</title>
        <authorList>
            <consortium name="The Broad Institute Genomics Platform"/>
            <consortium name="The Broad Institute Genome Sequencing Center for Infectious Disease"/>
            <person name="Wu L."/>
            <person name="Ma J."/>
        </authorList>
    </citation>
    <scope>NUCLEOTIDE SEQUENCE [LARGE SCALE GENOMIC DNA]</scope>
    <source>
        <strain evidence="16">CGMCC 1.12482</strain>
    </source>
</reference>
<evidence type="ECO:0000256" key="10">
    <source>
        <dbReference type="ARBA" id="ARBA00022989"/>
    </source>
</evidence>
<dbReference type="Gene3D" id="3.30.565.10">
    <property type="entry name" value="Histidine kinase-like ATPase, C-terminal domain"/>
    <property type="match status" value="1"/>
</dbReference>
<keyword evidence="5" id="KW-0808">Transferase</keyword>
<dbReference type="InterPro" id="IPR003661">
    <property type="entry name" value="HisK_dim/P_dom"/>
</dbReference>
<evidence type="ECO:0000256" key="4">
    <source>
        <dbReference type="ARBA" id="ARBA00022553"/>
    </source>
</evidence>
<dbReference type="Pfam" id="PF02518">
    <property type="entry name" value="HATPase_c"/>
    <property type="match status" value="1"/>
</dbReference>
<evidence type="ECO:0000256" key="7">
    <source>
        <dbReference type="ARBA" id="ARBA00022741"/>
    </source>
</evidence>
<dbReference type="InterPro" id="IPR005467">
    <property type="entry name" value="His_kinase_dom"/>
</dbReference>
<feature type="domain" description="Histidine kinase" evidence="14">
    <location>
        <begin position="231"/>
        <end position="438"/>
    </location>
</feature>
<evidence type="ECO:0000313" key="15">
    <source>
        <dbReference type="EMBL" id="GGC86138.1"/>
    </source>
</evidence>
<evidence type="ECO:0000256" key="13">
    <source>
        <dbReference type="SAM" id="Phobius"/>
    </source>
</evidence>
<dbReference type="InterPro" id="IPR004358">
    <property type="entry name" value="Sig_transdc_His_kin-like_C"/>
</dbReference>
<dbReference type="PRINTS" id="PR00344">
    <property type="entry name" value="BCTRLSENSOR"/>
</dbReference>
<dbReference type="Pfam" id="PF00512">
    <property type="entry name" value="HisKA"/>
    <property type="match status" value="1"/>
</dbReference>
<keyword evidence="7" id="KW-0547">Nucleotide-binding</keyword>
<dbReference type="EC" id="2.7.13.3" evidence="3"/>
<evidence type="ECO:0000256" key="6">
    <source>
        <dbReference type="ARBA" id="ARBA00022692"/>
    </source>
</evidence>
<keyword evidence="9" id="KW-0067">ATP-binding</keyword>
<dbReference type="Gene3D" id="1.10.287.130">
    <property type="match status" value="1"/>
</dbReference>
<keyword evidence="12 13" id="KW-0472">Membrane</keyword>
<evidence type="ECO:0000256" key="12">
    <source>
        <dbReference type="ARBA" id="ARBA00023136"/>
    </source>
</evidence>
<sequence>MSLRLRLTLILGSTFIILWSVAAAWMLYDLRAEMMRSLDQRLAASAQMVAGLLVQLPQSSQPDTGNPITAQRLGIPDGLTCQVSSLRGEVIARSHPELAEPLDAQQTGFRDQQIDGVRWRSYTVEQDGMRITTADRLDERRELQSAVLLAAALPVGVALLGTLLLLWFGVRKGLEPLRRMADALLERDAQSLQPLQLASLPSELRPLQDSQNQLFERIAHAIERERRFTGDAAHELRSPLTAIKVHLQVAGMTSGAESANALAQAEKGADRLQGTLEQLLLLARVEGRQSFDEGAQATALQVARLAMQDTAGAAEGVELRAAATLSDRPLNMPPALATVALRNLLDNALRHTVKGTRVELEVSSQGNWVHFKVRDHGPALADDSVMLLTRRFWRQDTGGGSGLGLAIVDAIVQRFGGQLRFSNGPDGMLVTLQLPLLAV</sequence>
<dbReference type="SMART" id="SM00387">
    <property type="entry name" value="HATPase_c"/>
    <property type="match status" value="1"/>
</dbReference>
<evidence type="ECO:0000313" key="16">
    <source>
        <dbReference type="Proteomes" id="UP000638188"/>
    </source>
</evidence>
<keyword evidence="4" id="KW-0597">Phosphoprotein</keyword>
<dbReference type="RefSeq" id="WP_150277656.1">
    <property type="nucleotide sequence ID" value="NZ_BMFF01000001.1"/>
</dbReference>
<keyword evidence="16" id="KW-1185">Reference proteome</keyword>
<dbReference type="Proteomes" id="UP000638188">
    <property type="component" value="Unassembled WGS sequence"/>
</dbReference>
<name>A0ABQ1NZL4_9GAMM</name>
<dbReference type="PANTHER" id="PTHR45436:SF14">
    <property type="entry name" value="SENSOR PROTEIN QSEC"/>
    <property type="match status" value="1"/>
</dbReference>
<organism evidence="15 16">
    <name type="scientific">Halopseudomonas salina</name>
    <dbReference type="NCBI Taxonomy" id="1323744"/>
    <lineage>
        <taxon>Bacteria</taxon>
        <taxon>Pseudomonadati</taxon>
        <taxon>Pseudomonadota</taxon>
        <taxon>Gammaproteobacteria</taxon>
        <taxon>Pseudomonadales</taxon>
        <taxon>Pseudomonadaceae</taxon>
        <taxon>Halopseudomonas</taxon>
    </lineage>
</organism>